<comment type="caution">
    <text evidence="1">The sequence shown here is derived from an EMBL/GenBank/DDBJ whole genome shotgun (WGS) entry which is preliminary data.</text>
</comment>
<organism evidence="1 2">
    <name type="scientific">Xylaria curta</name>
    <dbReference type="NCBI Taxonomy" id="42375"/>
    <lineage>
        <taxon>Eukaryota</taxon>
        <taxon>Fungi</taxon>
        <taxon>Dikarya</taxon>
        <taxon>Ascomycota</taxon>
        <taxon>Pezizomycotina</taxon>
        <taxon>Sordariomycetes</taxon>
        <taxon>Xylariomycetidae</taxon>
        <taxon>Xylariales</taxon>
        <taxon>Xylariaceae</taxon>
        <taxon>Xylaria</taxon>
    </lineage>
</organism>
<evidence type="ECO:0000313" key="1">
    <source>
        <dbReference type="EMBL" id="KAJ2981002.1"/>
    </source>
</evidence>
<reference evidence="1" key="1">
    <citation type="submission" date="2022-10" db="EMBL/GenBank/DDBJ databases">
        <title>Genome Sequence of Xylaria curta.</title>
        <authorList>
            <person name="Buettner E."/>
        </authorList>
    </citation>
    <scope>NUCLEOTIDE SEQUENCE</scope>
    <source>
        <strain evidence="1">Babe10</strain>
    </source>
</reference>
<keyword evidence="2" id="KW-1185">Reference proteome</keyword>
<gene>
    <name evidence="1" type="ORF">NUW58_g6797</name>
</gene>
<dbReference type="EMBL" id="JAPDGR010001615">
    <property type="protein sequence ID" value="KAJ2981002.1"/>
    <property type="molecule type" value="Genomic_DNA"/>
</dbReference>
<accession>A0ACC1NQ03</accession>
<dbReference type="Proteomes" id="UP001143856">
    <property type="component" value="Unassembled WGS sequence"/>
</dbReference>
<evidence type="ECO:0000313" key="2">
    <source>
        <dbReference type="Proteomes" id="UP001143856"/>
    </source>
</evidence>
<proteinExistence type="predicted"/>
<name>A0ACC1NQ03_9PEZI</name>
<protein>
    <submittedName>
        <fullName evidence="1">Uncharacterized protein</fullName>
    </submittedName>
</protein>
<sequence>MNMNEISAYLANASYVISLGGPPLADLKYGIIVLPVGEESLLFGPKPNHVMSREFLDAIDDANRDYDRTQRLRDPDKDSADFLRRRFDDDFSSRPAESHHHIEIPREEETLVSPQTECNHEIRERLPFLGWLVHRKSLKLVKGADQLAGGNRGSLNLLRMPKNIRVCRMVLKLCRFEGARDCMALNIKWSQAPAALRWLISLNLALGQN</sequence>